<accession>A0ACA9JVD7</accession>
<organism evidence="1 2">
    <name type="scientific">Dentiscutata heterogama</name>
    <dbReference type="NCBI Taxonomy" id="1316150"/>
    <lineage>
        <taxon>Eukaryota</taxon>
        <taxon>Fungi</taxon>
        <taxon>Fungi incertae sedis</taxon>
        <taxon>Mucoromycota</taxon>
        <taxon>Glomeromycotina</taxon>
        <taxon>Glomeromycetes</taxon>
        <taxon>Diversisporales</taxon>
        <taxon>Gigasporaceae</taxon>
        <taxon>Dentiscutata</taxon>
    </lineage>
</organism>
<name>A0ACA9JVD7_9GLOM</name>
<keyword evidence="2" id="KW-1185">Reference proteome</keyword>
<evidence type="ECO:0000313" key="2">
    <source>
        <dbReference type="Proteomes" id="UP000789702"/>
    </source>
</evidence>
<protein>
    <submittedName>
        <fullName evidence="1">13271_t:CDS:1</fullName>
    </submittedName>
</protein>
<evidence type="ECO:0000313" key="1">
    <source>
        <dbReference type="EMBL" id="CAG8438456.1"/>
    </source>
</evidence>
<comment type="caution">
    <text evidence="1">The sequence shown here is derived from an EMBL/GenBank/DDBJ whole genome shotgun (WGS) entry which is preliminary data.</text>
</comment>
<gene>
    <name evidence="1" type="ORF">DHETER_LOCUS78</name>
</gene>
<reference evidence="1" key="1">
    <citation type="submission" date="2021-06" db="EMBL/GenBank/DDBJ databases">
        <authorList>
            <person name="Kallberg Y."/>
            <person name="Tangrot J."/>
            <person name="Rosling A."/>
        </authorList>
    </citation>
    <scope>NUCLEOTIDE SEQUENCE</scope>
    <source>
        <strain evidence="1">IL203A</strain>
    </source>
</reference>
<proteinExistence type="predicted"/>
<dbReference type="EMBL" id="CAJVPU010000032">
    <property type="protein sequence ID" value="CAG8438456.1"/>
    <property type="molecule type" value="Genomic_DNA"/>
</dbReference>
<dbReference type="Proteomes" id="UP000789702">
    <property type="component" value="Unassembled WGS sequence"/>
</dbReference>
<sequence length="263" mass="31972">MSRTNWFNVIPLEIFDMIVKDHFITVFFDRKCILDFDPFQVFLKVSVIDTFFRERFLFLLQEAFEASEWKKEGYLMIENDMGKFEDIYVNFWTVFIRWVKFQNNYVEFSMIGPNKYFTRDINIFFKEVEDRIYSNIENIMQRIKKCKFASGNKEVCNLRGGWYANIRNTMYRIMVGRFSGGIDDVCNSRGGCFYEFKMCLWSLEYIYDDENETCLYFKEFHRLLKEANSYQQISKLIDLIDETLNSYGDYRFNVRKEIKKKIF</sequence>